<evidence type="ECO:0000256" key="8">
    <source>
        <dbReference type="ARBA" id="ARBA00023098"/>
    </source>
</evidence>
<keyword evidence="17" id="KW-1185">Reference proteome</keyword>
<evidence type="ECO:0000256" key="12">
    <source>
        <dbReference type="ARBA" id="ARBA00023235"/>
    </source>
</evidence>
<dbReference type="Proteomes" id="UP000298493">
    <property type="component" value="Unassembled WGS sequence"/>
</dbReference>
<sequence>MSPSPPLHPYYPLEAEITGYVANDRHFLALIQIFAFVCLVGLGATYAVCYYVYNFKTLASRQTLFGQLWKEYSHSDSRYLTQDPFVLCMETITALVWGPLSLLTAYLILTSHPLRHPLQIIVSLGHMYGDILYYGTSFFDHHVANISHCRPEPFYFYVYFVGMNAPWILIPAALMWRSMSYIGKAVSRLRELEGKKKI</sequence>
<evidence type="ECO:0000259" key="15">
    <source>
        <dbReference type="PROSITE" id="PS51751"/>
    </source>
</evidence>
<keyword evidence="12" id="KW-0413">Isomerase</keyword>
<keyword evidence="9 13" id="KW-0472">Membrane</keyword>
<gene>
    <name evidence="16" type="ORF">E6O75_ATG10535</name>
</gene>
<comment type="subcellular location">
    <subcellularLocation>
        <location evidence="1">Membrane</location>
        <topology evidence="1">Multi-pass membrane protein</topology>
    </subcellularLocation>
</comment>
<keyword evidence="5" id="KW-0752">Steroid biosynthesis</keyword>
<evidence type="ECO:0000256" key="3">
    <source>
        <dbReference type="ARBA" id="ARBA00022516"/>
    </source>
</evidence>
<evidence type="ECO:0000256" key="10">
    <source>
        <dbReference type="ARBA" id="ARBA00023166"/>
    </source>
</evidence>
<dbReference type="STRING" id="86259.A0A4Z1NQ29"/>
<dbReference type="GO" id="GO:0016126">
    <property type="term" value="P:sterol biosynthetic process"/>
    <property type="evidence" value="ECO:0007669"/>
    <property type="project" value="UniProtKB-KW"/>
</dbReference>
<dbReference type="GO" id="GO:0016020">
    <property type="term" value="C:membrane"/>
    <property type="evidence" value="ECO:0007669"/>
    <property type="project" value="UniProtKB-SubCell"/>
</dbReference>
<name>A0A4Z1NQ29_9PEZI</name>
<keyword evidence="4 13" id="KW-0812">Transmembrane</keyword>
<comment type="similarity">
    <text evidence="2">Belongs to the EBP family.</text>
</comment>
<dbReference type="GO" id="GO:0005783">
    <property type="term" value="C:endoplasmic reticulum"/>
    <property type="evidence" value="ECO:0007669"/>
    <property type="project" value="TreeGrafter"/>
</dbReference>
<keyword evidence="7" id="KW-0756">Sterol biosynthesis</keyword>
<comment type="caution">
    <text evidence="16">The sequence shown here is derived from an EMBL/GenBank/DDBJ whole genome shotgun (WGS) entry which is preliminary data.</text>
</comment>
<dbReference type="AlphaFoldDB" id="A0A4Z1NQ29"/>
<evidence type="ECO:0000256" key="11">
    <source>
        <dbReference type="ARBA" id="ARBA00023221"/>
    </source>
</evidence>
<evidence type="ECO:0000256" key="9">
    <source>
        <dbReference type="ARBA" id="ARBA00023136"/>
    </source>
</evidence>
<dbReference type="GO" id="GO:0047750">
    <property type="term" value="F:cholestenol delta-isomerase activity"/>
    <property type="evidence" value="ECO:0007669"/>
    <property type="project" value="InterPro"/>
</dbReference>
<evidence type="ECO:0000256" key="14">
    <source>
        <dbReference type="SAM" id="Phobius"/>
    </source>
</evidence>
<dbReference type="GO" id="GO:0000247">
    <property type="term" value="F:C-8 sterol isomerase activity"/>
    <property type="evidence" value="ECO:0007669"/>
    <property type="project" value="TreeGrafter"/>
</dbReference>
<proteinExistence type="inferred from homology"/>
<dbReference type="PROSITE" id="PS51751">
    <property type="entry name" value="EXPERA"/>
    <property type="match status" value="1"/>
</dbReference>
<evidence type="ECO:0000256" key="4">
    <source>
        <dbReference type="ARBA" id="ARBA00022692"/>
    </source>
</evidence>
<evidence type="ECO:0000313" key="16">
    <source>
        <dbReference type="EMBL" id="TID17890.1"/>
    </source>
</evidence>
<feature type="domain" description="EXPERA" evidence="15">
    <location>
        <begin position="23"/>
        <end position="175"/>
    </location>
</feature>
<dbReference type="PANTHER" id="PTHR14207:SF0">
    <property type="entry name" value="3-BETA-HYDROXYSTEROID-DELTA(8),DELTA(7)-ISOMERASE"/>
    <property type="match status" value="1"/>
</dbReference>
<evidence type="ECO:0000256" key="1">
    <source>
        <dbReference type="ARBA" id="ARBA00004141"/>
    </source>
</evidence>
<evidence type="ECO:0000256" key="13">
    <source>
        <dbReference type="PROSITE-ProRule" id="PRU01087"/>
    </source>
</evidence>
<reference evidence="16 17" key="1">
    <citation type="submission" date="2019-04" db="EMBL/GenBank/DDBJ databases">
        <title>High contiguity whole genome sequence and gene annotation resource for two Venturia nashicola isolates.</title>
        <authorList>
            <person name="Prokchorchik M."/>
            <person name="Won K."/>
            <person name="Lee Y."/>
            <person name="Choi E.D."/>
            <person name="Segonzac C."/>
            <person name="Sohn K.H."/>
        </authorList>
    </citation>
    <scope>NUCLEOTIDE SEQUENCE [LARGE SCALE GENOMIC DNA]</scope>
    <source>
        <strain evidence="16 17">PRI2</strain>
    </source>
</reference>
<dbReference type="GO" id="GO:0004769">
    <property type="term" value="F:steroid Delta-isomerase activity"/>
    <property type="evidence" value="ECO:0007669"/>
    <property type="project" value="TreeGrafter"/>
</dbReference>
<evidence type="ECO:0000256" key="5">
    <source>
        <dbReference type="ARBA" id="ARBA00022955"/>
    </source>
</evidence>
<evidence type="ECO:0000313" key="17">
    <source>
        <dbReference type="Proteomes" id="UP000298493"/>
    </source>
</evidence>
<keyword evidence="10" id="KW-1207">Sterol metabolism</keyword>
<dbReference type="InterPro" id="IPR007905">
    <property type="entry name" value="EBP"/>
</dbReference>
<dbReference type="EMBL" id="SNSC02000015">
    <property type="protein sequence ID" value="TID17890.1"/>
    <property type="molecule type" value="Genomic_DNA"/>
</dbReference>
<keyword evidence="3" id="KW-0444">Lipid biosynthesis</keyword>
<dbReference type="InterPro" id="IPR033118">
    <property type="entry name" value="EXPERA"/>
</dbReference>
<dbReference type="Pfam" id="PF05241">
    <property type="entry name" value="EBP"/>
    <property type="match status" value="1"/>
</dbReference>
<evidence type="ECO:0000256" key="2">
    <source>
        <dbReference type="ARBA" id="ARBA00008337"/>
    </source>
</evidence>
<evidence type="ECO:0000256" key="6">
    <source>
        <dbReference type="ARBA" id="ARBA00022989"/>
    </source>
</evidence>
<feature type="transmembrane region" description="Helical" evidence="14">
    <location>
        <begin position="27"/>
        <end position="53"/>
    </location>
</feature>
<organism evidence="16 17">
    <name type="scientific">Venturia nashicola</name>
    <dbReference type="NCBI Taxonomy" id="86259"/>
    <lineage>
        <taxon>Eukaryota</taxon>
        <taxon>Fungi</taxon>
        <taxon>Dikarya</taxon>
        <taxon>Ascomycota</taxon>
        <taxon>Pezizomycotina</taxon>
        <taxon>Dothideomycetes</taxon>
        <taxon>Pleosporomycetidae</taxon>
        <taxon>Venturiales</taxon>
        <taxon>Venturiaceae</taxon>
        <taxon>Venturia</taxon>
    </lineage>
</organism>
<keyword evidence="8" id="KW-0443">Lipid metabolism</keyword>
<feature type="transmembrane region" description="Helical" evidence="14">
    <location>
        <begin position="85"/>
        <end position="109"/>
    </location>
</feature>
<feature type="transmembrane region" description="Helical" evidence="14">
    <location>
        <begin position="154"/>
        <end position="176"/>
    </location>
</feature>
<protein>
    <submittedName>
        <fullName evidence="16">Putative ebp domain-containing protein</fullName>
    </submittedName>
</protein>
<accession>A0A4Z1NQ29</accession>
<dbReference type="PANTHER" id="PTHR14207">
    <property type="entry name" value="STEROL ISOMERASE"/>
    <property type="match status" value="1"/>
</dbReference>
<keyword evidence="11" id="KW-0753">Steroid metabolism</keyword>
<evidence type="ECO:0000256" key="7">
    <source>
        <dbReference type="ARBA" id="ARBA00023011"/>
    </source>
</evidence>
<keyword evidence="6 13" id="KW-1133">Transmembrane helix</keyword>